<proteinExistence type="predicted"/>
<name>A0ACB9SHZ5_9MYRT</name>
<sequence length="230" mass="25878">MAGENENGTRVLAEAVRDVRIVGDKYRAVLNEESRNTVWRHGGPPIFDAVNQLFVQGRTKEWPEGSLEEAVQNAVKSWETELSHKTRLQDFKTINPEKFRLFVSGREGISGEETLCLGSYNTLLKSPLPDEFRHWGHFEGDFKGHAPTGEMVEFYGVGIMKVDDDMRAEDVEVYYDPGELFAGLLKGRKSLSDEEEVPVPVPGGAVGRCPFSGDLRLFCWEKNSVKREAL</sequence>
<accession>A0ACB9SHZ5</accession>
<protein>
    <submittedName>
        <fullName evidence="1">Uncharacterized protein</fullName>
    </submittedName>
</protein>
<dbReference type="EMBL" id="CM042880">
    <property type="protein sequence ID" value="KAI4390146.1"/>
    <property type="molecule type" value="Genomic_DNA"/>
</dbReference>
<dbReference type="Proteomes" id="UP001057402">
    <property type="component" value="Chromosome 1"/>
</dbReference>
<comment type="caution">
    <text evidence="1">The sequence shown here is derived from an EMBL/GenBank/DDBJ whole genome shotgun (WGS) entry which is preliminary data.</text>
</comment>
<organism evidence="1 2">
    <name type="scientific">Melastoma candidum</name>
    <dbReference type="NCBI Taxonomy" id="119954"/>
    <lineage>
        <taxon>Eukaryota</taxon>
        <taxon>Viridiplantae</taxon>
        <taxon>Streptophyta</taxon>
        <taxon>Embryophyta</taxon>
        <taxon>Tracheophyta</taxon>
        <taxon>Spermatophyta</taxon>
        <taxon>Magnoliopsida</taxon>
        <taxon>eudicotyledons</taxon>
        <taxon>Gunneridae</taxon>
        <taxon>Pentapetalae</taxon>
        <taxon>rosids</taxon>
        <taxon>malvids</taxon>
        <taxon>Myrtales</taxon>
        <taxon>Melastomataceae</taxon>
        <taxon>Melastomatoideae</taxon>
        <taxon>Melastomateae</taxon>
        <taxon>Melastoma</taxon>
    </lineage>
</organism>
<keyword evidence="2" id="KW-1185">Reference proteome</keyword>
<reference evidence="2" key="1">
    <citation type="journal article" date="2023" name="Front. Plant Sci.">
        <title>Chromosomal-level genome assembly of Melastoma candidum provides insights into trichome evolution.</title>
        <authorList>
            <person name="Zhong Y."/>
            <person name="Wu W."/>
            <person name="Sun C."/>
            <person name="Zou P."/>
            <person name="Liu Y."/>
            <person name="Dai S."/>
            <person name="Zhou R."/>
        </authorList>
    </citation>
    <scope>NUCLEOTIDE SEQUENCE [LARGE SCALE GENOMIC DNA]</scope>
</reference>
<gene>
    <name evidence="1" type="ORF">MLD38_002288</name>
</gene>
<evidence type="ECO:0000313" key="1">
    <source>
        <dbReference type="EMBL" id="KAI4390146.1"/>
    </source>
</evidence>
<evidence type="ECO:0000313" key="2">
    <source>
        <dbReference type="Proteomes" id="UP001057402"/>
    </source>
</evidence>